<keyword evidence="1" id="KW-0436">Ligase</keyword>
<comment type="caution">
    <text evidence="5">The sequence shown here is derived from an EMBL/GenBank/DDBJ whole genome shotgun (WGS) entry which is preliminary data.</text>
</comment>
<evidence type="ECO:0000313" key="5">
    <source>
        <dbReference type="EMBL" id="KAK8888576.1"/>
    </source>
</evidence>
<dbReference type="Proteomes" id="UP001470230">
    <property type="component" value="Unassembled WGS sequence"/>
</dbReference>
<accession>A0ABR2KCV9</accession>
<feature type="compositionally biased region" description="Low complexity" evidence="4">
    <location>
        <begin position="572"/>
        <end position="587"/>
    </location>
</feature>
<evidence type="ECO:0000256" key="1">
    <source>
        <dbReference type="ARBA" id="ARBA00022598"/>
    </source>
</evidence>
<dbReference type="PANTHER" id="PTHR12241:SF154">
    <property type="entry name" value="TUBULIN POLYGLUTAMYLASE TTLL11"/>
    <property type="match status" value="1"/>
</dbReference>
<keyword evidence="6" id="KW-1185">Reference proteome</keyword>
<evidence type="ECO:0000313" key="6">
    <source>
        <dbReference type="Proteomes" id="UP001470230"/>
    </source>
</evidence>
<name>A0ABR2KCV9_9EUKA</name>
<evidence type="ECO:0000256" key="4">
    <source>
        <dbReference type="SAM" id="MobiDB-lite"/>
    </source>
</evidence>
<keyword evidence="3" id="KW-0067">ATP-binding</keyword>
<proteinExistence type="predicted"/>
<protein>
    <submittedName>
        <fullName evidence="5">Positive regulation of cilium movement</fullName>
    </submittedName>
</protein>
<feature type="compositionally biased region" description="Polar residues" evidence="4">
    <location>
        <begin position="414"/>
        <end position="424"/>
    </location>
</feature>
<reference evidence="5 6" key="1">
    <citation type="submission" date="2024-04" db="EMBL/GenBank/DDBJ databases">
        <title>Tritrichomonas musculus Genome.</title>
        <authorList>
            <person name="Alves-Ferreira E."/>
            <person name="Grigg M."/>
            <person name="Lorenzi H."/>
            <person name="Galac M."/>
        </authorList>
    </citation>
    <scope>NUCLEOTIDE SEQUENCE [LARGE SCALE GENOMIC DNA]</scope>
    <source>
        <strain evidence="5 6">EAF2021</strain>
    </source>
</reference>
<evidence type="ECO:0000256" key="3">
    <source>
        <dbReference type="ARBA" id="ARBA00022840"/>
    </source>
</evidence>
<feature type="compositionally biased region" description="Low complexity" evidence="4">
    <location>
        <begin position="868"/>
        <end position="887"/>
    </location>
</feature>
<dbReference type="PANTHER" id="PTHR12241">
    <property type="entry name" value="TUBULIN POLYGLUTAMYLASE"/>
    <property type="match status" value="1"/>
</dbReference>
<dbReference type="Gene3D" id="3.30.470.20">
    <property type="entry name" value="ATP-grasp fold, B domain"/>
    <property type="match status" value="1"/>
</dbReference>
<keyword evidence="2" id="KW-0547">Nucleotide-binding</keyword>
<gene>
    <name evidence="5" type="ORF">M9Y10_033307</name>
</gene>
<feature type="region of interest" description="Disordered" evidence="4">
    <location>
        <begin position="667"/>
        <end position="697"/>
    </location>
</feature>
<evidence type="ECO:0000256" key="2">
    <source>
        <dbReference type="ARBA" id="ARBA00022741"/>
    </source>
</evidence>
<sequence length="1157" mass="125713">MNDLYPLDVTEGRILYGVIRTAIRAANYNYAPKNERAILVWNDTIKDSDYFSSLHPWQVVNRLPSVNIICRKAPFVRLIQRIQTHFPLLYDFLPRSFILPIQNSEFIQRVSRHEKKYIIKPDNGSLGQGITILDEKMSYNPVSHLSIAQEYTESCLVDDTKFDCRIYVLVTSIEDLQIYVYRGGVARFCSQKYGSNTIYSQITNTAVNRKNPGTTVEKITRMVPDVFEQLAKQGVNIDLLWEEIDKVAVFTILSVYNYLLQGVKKKCPSCGYSRCFQILGFDILIDRKYKPKLLEVNYRPSLERDTESEGKMKCEMLSEAMKIAAPLNEIQKRLSRSKINYNENGWKNFMRANPSLADVIEKQRKANLKDSHFIQAYPSNDPQQNEIYKEVIQKVETLPLTTESKYRLPALHASESTNEGTSNEKLPPINKDNRNTTINENKKTNDQSNHVNAVKSGDMFFLQLSDSCDNGEKGIFQKSNSGVFKIGNQQKSNLNINIVNTSNDSHPADKNNDQKTSTTSSSTNNSIKSESKTISNTNNISSKPSANNNKEAYTIENTKNIDANSSTKIENKTSTNVNNNSTKSFTSDNSSKANSNTTITNSIKPTNNIDNTANTTTNKITNGTSTNNSTNTALSTSNTTLTQSSSSTISSSASSAVKIISTSKPLNNANKATSTANNNSTNPSNANTSIPSNSSTNKITVIAPSNSAKTASGVAASSTTNKITSNASSISSRPSNSTSSANQISSMTAIYCIRPSDIAANSSASVPANGSTSRITAIAPSSSAKPSMTTYKATNGITAIHPSSSARTAAASHAQAPAKSSQISGSTAKCNSESASIATGDYYSAGSSPYSREISQPFEETVKTAATSASPGRSASRNSNASSSPSSVPISDPVKTATNPSSSPNPRASINSRNSGRAAAAEVSFLHLSDSSDASDPYTNKTVITDIKKPIPPSETSALFLNKINGIISNSHHITTDNSSNLNDLSLIDEMSSSDGLTYLLSDPGTNSIEEPEIQEVTKNVQTVPTATSKNQNKKNNGNDCVLFVLDDSHDFGGNSSSNKVPFSRAKSTSLISRAQLGNKASGSNYHGCQESSQIEKSYLPKLNQTGQYQTAKISVSNTSQSLNTNTFNSKFNCNQVNFKDSAKRPYMPKRFAPSGH</sequence>
<feature type="region of interest" description="Disordered" evidence="4">
    <location>
        <begin position="499"/>
        <end position="648"/>
    </location>
</feature>
<dbReference type="InterPro" id="IPR004344">
    <property type="entry name" value="TTL/TTLL_fam"/>
</dbReference>
<dbReference type="SUPFAM" id="SSF56059">
    <property type="entry name" value="Glutathione synthetase ATP-binding domain-like"/>
    <property type="match status" value="1"/>
</dbReference>
<dbReference type="EMBL" id="JAPFFF010000005">
    <property type="protein sequence ID" value="KAK8888576.1"/>
    <property type="molecule type" value="Genomic_DNA"/>
</dbReference>
<feature type="region of interest" description="Disordered" evidence="4">
    <location>
        <begin position="413"/>
        <end position="450"/>
    </location>
</feature>
<feature type="region of interest" description="Disordered" evidence="4">
    <location>
        <begin position="861"/>
        <end position="916"/>
    </location>
</feature>
<feature type="compositionally biased region" description="Polar residues" evidence="4">
    <location>
        <begin position="546"/>
        <end position="568"/>
    </location>
</feature>
<organism evidence="5 6">
    <name type="scientific">Tritrichomonas musculus</name>
    <dbReference type="NCBI Taxonomy" id="1915356"/>
    <lineage>
        <taxon>Eukaryota</taxon>
        <taxon>Metamonada</taxon>
        <taxon>Parabasalia</taxon>
        <taxon>Tritrichomonadida</taxon>
        <taxon>Tritrichomonadidae</taxon>
        <taxon>Tritrichomonas</taxon>
    </lineage>
</organism>
<feature type="compositionally biased region" description="Low complexity" evidence="4">
    <location>
        <begin position="514"/>
        <end position="545"/>
    </location>
</feature>
<feature type="compositionally biased region" description="Low complexity" evidence="4">
    <location>
        <begin position="606"/>
        <end position="648"/>
    </location>
</feature>
<feature type="compositionally biased region" description="Polar residues" evidence="4">
    <location>
        <begin position="588"/>
        <end position="605"/>
    </location>
</feature>
<dbReference type="PROSITE" id="PS51221">
    <property type="entry name" value="TTL"/>
    <property type="match status" value="1"/>
</dbReference>
<feature type="compositionally biased region" description="Polar residues" evidence="4">
    <location>
        <begin position="896"/>
        <end position="915"/>
    </location>
</feature>
<dbReference type="Pfam" id="PF03133">
    <property type="entry name" value="TTL"/>
    <property type="match status" value="1"/>
</dbReference>